<reference evidence="2" key="3">
    <citation type="submission" date="2021-06" db="EMBL/GenBank/DDBJ databases">
        <title>Chromosome-level genome assembly for S. haematobium.</title>
        <authorList>
            <person name="Stroehlein A.J."/>
        </authorList>
    </citation>
    <scope>NUCLEOTIDE SEQUENCE</scope>
</reference>
<dbReference type="CTD" id="24597673"/>
<dbReference type="GeneID" id="24597673"/>
<feature type="domain" description="Calcineurin-like phosphoesterase" evidence="1">
    <location>
        <begin position="3"/>
        <end position="109"/>
    </location>
</feature>
<dbReference type="GO" id="GO:0008419">
    <property type="term" value="F:RNA lariat debranching enzyme activity"/>
    <property type="evidence" value="ECO:0007669"/>
    <property type="project" value="TreeGrafter"/>
</dbReference>
<evidence type="ECO:0000313" key="3">
    <source>
        <dbReference type="Proteomes" id="UP000471633"/>
    </source>
</evidence>
<evidence type="ECO:0000259" key="1">
    <source>
        <dbReference type="Pfam" id="PF00149"/>
    </source>
</evidence>
<dbReference type="GO" id="GO:0000398">
    <property type="term" value="P:mRNA splicing, via spliceosome"/>
    <property type="evidence" value="ECO:0007669"/>
    <property type="project" value="TreeGrafter"/>
</dbReference>
<dbReference type="InterPro" id="IPR029052">
    <property type="entry name" value="Metallo-depent_PP-like"/>
</dbReference>
<sequence length="139" mass="15796">MVKVCVVGCLHGELDCVYADIAEAEQQGQFKTDLVLCCGDFQAVRNPSDLTTMSVPSKYYRMGDFWRYYAEESRAPVLTLFVGGNHEASGYLQELPYGGWVAPNIWYMVNTSFIISFNILKVLFTLKYHCGVGYLYPYK</sequence>
<dbReference type="GO" id="GO:0005634">
    <property type="term" value="C:nucleus"/>
    <property type="evidence" value="ECO:0007669"/>
    <property type="project" value="TreeGrafter"/>
</dbReference>
<dbReference type="SUPFAM" id="SSF56300">
    <property type="entry name" value="Metallo-dependent phosphatases"/>
    <property type="match status" value="1"/>
</dbReference>
<dbReference type="InterPro" id="IPR004843">
    <property type="entry name" value="Calcineurin-like_PHP"/>
</dbReference>
<organism evidence="2 3">
    <name type="scientific">Schistosoma haematobium</name>
    <name type="common">Blood fluke</name>
    <dbReference type="NCBI Taxonomy" id="6185"/>
    <lineage>
        <taxon>Eukaryota</taxon>
        <taxon>Metazoa</taxon>
        <taxon>Spiralia</taxon>
        <taxon>Lophotrochozoa</taxon>
        <taxon>Platyhelminthes</taxon>
        <taxon>Trematoda</taxon>
        <taxon>Digenea</taxon>
        <taxon>Strigeidida</taxon>
        <taxon>Schistosomatoidea</taxon>
        <taxon>Schistosomatidae</taxon>
        <taxon>Schistosoma</taxon>
    </lineage>
</organism>
<reference evidence="2" key="4">
    <citation type="journal article" date="2022" name="PLoS Pathog.">
        <title>Chromosome-level genome of Schistosoma haematobium underpins genome-wide explorations of molecular variation.</title>
        <authorList>
            <person name="Stroehlein A.J."/>
            <person name="Korhonen P.K."/>
            <person name="Lee V.V."/>
            <person name="Ralph S.A."/>
            <person name="Mentink-Kane M."/>
            <person name="You H."/>
            <person name="McManus D.P."/>
            <person name="Tchuente L.T."/>
            <person name="Stothard J.R."/>
            <person name="Kaur P."/>
            <person name="Dudchenko O."/>
            <person name="Aiden E.L."/>
            <person name="Yang B."/>
            <person name="Yang H."/>
            <person name="Emery A.M."/>
            <person name="Webster B.L."/>
            <person name="Brindley P.J."/>
            <person name="Rollinson D."/>
            <person name="Chang B.C.H."/>
            <person name="Gasser R.B."/>
            <person name="Young N.D."/>
        </authorList>
    </citation>
    <scope>NUCLEOTIDE SEQUENCE</scope>
</reference>
<comment type="caution">
    <text evidence="2">The sequence shown here is derived from an EMBL/GenBank/DDBJ whole genome shotgun (WGS) entry which is preliminary data.</text>
</comment>
<dbReference type="EMBL" id="AMPZ03000001">
    <property type="protein sequence ID" value="KAH9595098.1"/>
    <property type="molecule type" value="Genomic_DNA"/>
</dbReference>
<accession>A0A922S677</accession>
<dbReference type="AlphaFoldDB" id="A0A922S677"/>
<protein>
    <submittedName>
        <fullName evidence="2">Lariat debranching enzyme, variant 2</fullName>
    </submittedName>
</protein>
<dbReference type="PANTHER" id="PTHR12849">
    <property type="entry name" value="RNA LARIAT DEBRANCHING ENZYME"/>
    <property type="match status" value="1"/>
</dbReference>
<name>A0A922S677_SCHHA</name>
<reference evidence="2" key="1">
    <citation type="journal article" date="2012" name="Nat. Genet.">
        <title>Whole-genome sequence of Schistosoma haematobium.</title>
        <authorList>
            <person name="Young N.D."/>
            <person name="Jex A.R."/>
            <person name="Li B."/>
            <person name="Liu S."/>
            <person name="Yang L."/>
            <person name="Xiong Z."/>
            <person name="Li Y."/>
            <person name="Cantacessi C."/>
            <person name="Hall R.S."/>
            <person name="Xu X."/>
            <person name="Chen F."/>
            <person name="Wu X."/>
            <person name="Zerlotini A."/>
            <person name="Oliveira G."/>
            <person name="Hofmann A."/>
            <person name="Zhang G."/>
            <person name="Fang X."/>
            <person name="Kang Y."/>
            <person name="Campbell B.E."/>
            <person name="Loukas A."/>
            <person name="Ranganathan S."/>
            <person name="Rollinson D."/>
            <person name="Rinaldi G."/>
            <person name="Brindley P.J."/>
            <person name="Yang H."/>
            <person name="Wang J."/>
            <person name="Wang J."/>
            <person name="Gasser R.B."/>
        </authorList>
    </citation>
    <scope>NUCLEOTIDE SEQUENCE</scope>
</reference>
<dbReference type="RefSeq" id="XP_051074097.1">
    <property type="nucleotide sequence ID" value="XM_051218253.1"/>
</dbReference>
<keyword evidence="3" id="KW-1185">Reference proteome</keyword>
<dbReference type="Pfam" id="PF00149">
    <property type="entry name" value="Metallophos"/>
    <property type="match status" value="1"/>
</dbReference>
<proteinExistence type="predicted"/>
<dbReference type="Proteomes" id="UP000471633">
    <property type="component" value="Unassembled WGS sequence"/>
</dbReference>
<dbReference type="PANTHER" id="PTHR12849:SF0">
    <property type="entry name" value="LARIAT DEBRANCHING ENZYME"/>
    <property type="match status" value="1"/>
</dbReference>
<evidence type="ECO:0000313" key="2">
    <source>
        <dbReference type="EMBL" id="KAH9595098.1"/>
    </source>
</evidence>
<reference evidence="2" key="2">
    <citation type="journal article" date="2019" name="Gigascience">
        <title>High-quality Schistosoma haematobium genome achieved by single-molecule and long-range sequencing.</title>
        <authorList>
            <person name="Stroehlein A.J."/>
            <person name="Korhonen P.K."/>
            <person name="Chong T.M."/>
            <person name="Lim Y.L."/>
            <person name="Chan K.G."/>
            <person name="Webster B."/>
            <person name="Rollinson D."/>
            <person name="Brindley P.J."/>
            <person name="Gasser R.B."/>
            <person name="Young N.D."/>
        </authorList>
    </citation>
    <scope>NUCLEOTIDE SEQUENCE</scope>
</reference>
<gene>
    <name evidence="2" type="primary">DBR1_1</name>
    <name evidence="2" type="ORF">MS3_00009850</name>
</gene>